<evidence type="ECO:0000313" key="3">
    <source>
        <dbReference type="Proteomes" id="UP000005730"/>
    </source>
</evidence>
<protein>
    <submittedName>
        <fullName evidence="2">Uncharacterized protein</fullName>
    </submittedName>
</protein>
<dbReference type="RefSeq" id="WP_006583068.1">
    <property type="nucleotide sequence ID" value="NZ_CM001377.1"/>
</dbReference>
<dbReference type="AlphaFoldDB" id="H0UPM7"/>
<keyword evidence="3" id="KW-1185">Reference proteome</keyword>
<evidence type="ECO:0000256" key="1">
    <source>
        <dbReference type="SAM" id="MobiDB-lite"/>
    </source>
</evidence>
<dbReference type="OrthoDB" id="3551at2"/>
<gene>
    <name evidence="2" type="ORF">TheveDRAFT_0410</name>
</gene>
<dbReference type="Proteomes" id="UP000005730">
    <property type="component" value="Chromosome"/>
</dbReference>
<feature type="compositionally biased region" description="Gly residues" evidence="1">
    <location>
        <begin position="1"/>
        <end position="19"/>
    </location>
</feature>
<sequence>MGYDVGGIRSGGPQGGDIGPVGQSREVRSQDAKGIIRDGQEVEGLVLRSEGSMVQVRVSGRTLWAQSSVSLFPGQRFRAVWDASGEVPLLRLRQEDLELLSRFPLRDRPLAQALILRRLPADGESLWGLRQAWMAAGGAPEDLPAAVELFARGLPVSQESVKAMGWYMALTSQEAMNLWKRVRERLKNSPRGAGSLEEVFRDDPEALRFLRAHRWASTPVRWSTEEPLMAPAFWPAGEEGPMARVVFSETLRGGRRAYSVFFEVDGDNLGRTEGWVAFMNNLVGVDLRADSLKGVELMRHHLVELQEDLSSGGLRVSHVSASPRRPKGSGTPRPIDMEA</sequence>
<reference evidence="2 3" key="1">
    <citation type="submission" date="2011-10" db="EMBL/GenBank/DDBJ databases">
        <title>The Noncontiguous Finished genome of Thermanaerovibrio velox DSM 12556.</title>
        <authorList>
            <consortium name="US DOE Joint Genome Institute (JGI-PGF)"/>
            <person name="Lucas S."/>
            <person name="Copeland A."/>
            <person name="Lapidus A."/>
            <person name="Glavina del Rio T."/>
            <person name="Dalin E."/>
            <person name="Tice H."/>
            <person name="Bruce D."/>
            <person name="Goodwin L."/>
            <person name="Pitluck S."/>
            <person name="Peters L."/>
            <person name="Mikhailova N."/>
            <person name="Teshima H."/>
            <person name="Kyrpides N."/>
            <person name="Mavromatis K."/>
            <person name="Ivanova N."/>
            <person name="Markowitz V."/>
            <person name="Cheng J.-F."/>
            <person name="Hugenholtz P."/>
            <person name="Woyke T."/>
            <person name="Wu D."/>
            <person name="Spring S."/>
            <person name="Brambilla E.-M."/>
            <person name="Klenk H.-P."/>
            <person name="Eisen J.A."/>
        </authorList>
    </citation>
    <scope>NUCLEOTIDE SEQUENCE [LARGE SCALE GENOMIC DNA]</scope>
    <source>
        <strain evidence="2 3">DSM 12556</strain>
    </source>
</reference>
<name>H0UPM7_9BACT</name>
<organism evidence="2 3">
    <name type="scientific">Thermanaerovibrio velox DSM 12556</name>
    <dbReference type="NCBI Taxonomy" id="926567"/>
    <lineage>
        <taxon>Bacteria</taxon>
        <taxon>Thermotogati</taxon>
        <taxon>Synergistota</taxon>
        <taxon>Synergistia</taxon>
        <taxon>Synergistales</taxon>
        <taxon>Synergistaceae</taxon>
        <taxon>Thermanaerovibrio</taxon>
    </lineage>
</organism>
<accession>H0UPM7</accession>
<feature type="region of interest" description="Disordered" evidence="1">
    <location>
        <begin position="314"/>
        <end position="339"/>
    </location>
</feature>
<dbReference type="eggNOG" id="ENOG5030B2N">
    <property type="taxonomic scope" value="Bacteria"/>
</dbReference>
<dbReference type="EMBL" id="CM001377">
    <property type="protein sequence ID" value="EHM09574.1"/>
    <property type="molecule type" value="Genomic_DNA"/>
</dbReference>
<feature type="region of interest" description="Disordered" evidence="1">
    <location>
        <begin position="1"/>
        <end position="24"/>
    </location>
</feature>
<dbReference type="HOGENOM" id="CLU_818704_0_0_0"/>
<proteinExistence type="predicted"/>
<evidence type="ECO:0000313" key="2">
    <source>
        <dbReference type="EMBL" id="EHM09574.1"/>
    </source>
</evidence>
<dbReference type="STRING" id="926567.TheveDRAFT_0410"/>